<evidence type="ECO:0000256" key="2">
    <source>
        <dbReference type="ARBA" id="ARBA00022801"/>
    </source>
</evidence>
<dbReference type="GO" id="GO:0043605">
    <property type="term" value="P:amide catabolic process"/>
    <property type="evidence" value="ECO:0007669"/>
    <property type="project" value="EnsemblFungi"/>
</dbReference>
<evidence type="ECO:0000256" key="1">
    <source>
        <dbReference type="ARBA" id="ARBA00010613"/>
    </source>
</evidence>
<dbReference type="Gene3D" id="3.60.110.10">
    <property type="entry name" value="Carbon-nitrogen hydrolase"/>
    <property type="match status" value="1"/>
</dbReference>
<feature type="domain" description="CN hydrolase" evidence="3">
    <location>
        <begin position="1"/>
        <end position="242"/>
    </location>
</feature>
<sequence length="274" mass="30091">MVGANKAENLLRARTKVLEAKDKGANVVVLPECFNSPYGVKFFPDYAEVIPGESTNALSAIAKDARVWLIGGSIPERDPSNSRLYNTCTVYNPTGTLVATHRKVHLFDIDVPGKIRFKESEVLTGGDKCTIVDTEYGKIGVAICYDIRFPELAMVAARRGAVAMIYPGAFNTVTGPLHWELLQRARAVDNQIYVACCSPARVQEPKEGDYLAWGHSTVVNPSGAVVATTDEAEATVYHDIDPAEIAHWRSSIPVVSQRRFDVYDDVSKVLVYEN</sequence>
<dbReference type="FunFam" id="3.60.110.10:FF:000002">
    <property type="entry name" value="Nitrilase family member 2"/>
    <property type="match status" value="1"/>
</dbReference>
<dbReference type="GO" id="GO:0006107">
    <property type="term" value="P:oxaloacetate metabolic process"/>
    <property type="evidence" value="ECO:0007669"/>
    <property type="project" value="TreeGrafter"/>
</dbReference>
<evidence type="ECO:0000313" key="4">
    <source>
        <dbReference type="EMBL" id="KXS13324.1"/>
    </source>
</evidence>
<dbReference type="GO" id="GO:0006528">
    <property type="term" value="P:asparagine metabolic process"/>
    <property type="evidence" value="ECO:0007669"/>
    <property type="project" value="TreeGrafter"/>
</dbReference>
<reference evidence="4 5" key="1">
    <citation type="journal article" date="2015" name="Genome Biol. Evol.">
        <title>Phylogenomic analyses indicate that early fungi evolved digesting cell walls of algal ancestors of land plants.</title>
        <authorList>
            <person name="Chang Y."/>
            <person name="Wang S."/>
            <person name="Sekimoto S."/>
            <person name="Aerts A.L."/>
            <person name="Choi C."/>
            <person name="Clum A."/>
            <person name="LaButti K.M."/>
            <person name="Lindquist E.A."/>
            <person name="Yee Ngan C."/>
            <person name="Ohm R.A."/>
            <person name="Salamov A.A."/>
            <person name="Grigoriev I.V."/>
            <person name="Spatafora J.W."/>
            <person name="Berbee M.L."/>
        </authorList>
    </citation>
    <scope>NUCLEOTIDE SEQUENCE [LARGE SCALE GENOMIC DNA]</scope>
    <source>
        <strain evidence="4 5">JEL478</strain>
    </source>
</reference>
<evidence type="ECO:0000313" key="5">
    <source>
        <dbReference type="Proteomes" id="UP000070544"/>
    </source>
</evidence>
<dbReference type="CDD" id="cd07572">
    <property type="entry name" value="nit"/>
    <property type="match status" value="1"/>
</dbReference>
<evidence type="ECO:0000259" key="3">
    <source>
        <dbReference type="PROSITE" id="PS50263"/>
    </source>
</evidence>
<dbReference type="STRING" id="1344416.A0A139A9G3"/>
<dbReference type="InterPro" id="IPR001110">
    <property type="entry name" value="UPF0012_CS"/>
</dbReference>
<dbReference type="PROSITE" id="PS01227">
    <property type="entry name" value="UPF0012"/>
    <property type="match status" value="1"/>
</dbReference>
<dbReference type="OrthoDB" id="10250282at2759"/>
<proteinExistence type="inferred from homology"/>
<gene>
    <name evidence="4" type="ORF">M427DRAFT_58845</name>
</gene>
<dbReference type="OMA" id="RQIPIYK"/>
<dbReference type="InterPro" id="IPR003010">
    <property type="entry name" value="C-N_Hydrolase"/>
</dbReference>
<organism evidence="4 5">
    <name type="scientific">Gonapodya prolifera (strain JEL478)</name>
    <name type="common">Monoblepharis prolifera</name>
    <dbReference type="NCBI Taxonomy" id="1344416"/>
    <lineage>
        <taxon>Eukaryota</taxon>
        <taxon>Fungi</taxon>
        <taxon>Fungi incertae sedis</taxon>
        <taxon>Chytridiomycota</taxon>
        <taxon>Chytridiomycota incertae sedis</taxon>
        <taxon>Monoblepharidomycetes</taxon>
        <taxon>Monoblepharidales</taxon>
        <taxon>Gonapodyaceae</taxon>
        <taxon>Gonapodya</taxon>
    </lineage>
</organism>
<dbReference type="PANTHER" id="PTHR23088:SF30">
    <property type="entry name" value="OMEGA-AMIDASE NIT2"/>
    <property type="match status" value="1"/>
</dbReference>
<dbReference type="EMBL" id="KQ965780">
    <property type="protein sequence ID" value="KXS13324.1"/>
    <property type="molecule type" value="Genomic_DNA"/>
</dbReference>
<dbReference type="Pfam" id="PF00795">
    <property type="entry name" value="CN_hydrolase"/>
    <property type="match status" value="1"/>
</dbReference>
<accession>A0A139A9G3</accession>
<keyword evidence="2 4" id="KW-0378">Hydrolase</keyword>
<comment type="similarity">
    <text evidence="1">Belongs to the carbon-nitrogen hydrolase superfamily. NIT1/NIT2 family.</text>
</comment>
<name>A0A139A9G3_GONPJ</name>
<dbReference type="PANTHER" id="PTHR23088">
    <property type="entry name" value="NITRILASE-RELATED"/>
    <property type="match status" value="1"/>
</dbReference>
<dbReference type="GO" id="GO:0005739">
    <property type="term" value="C:mitochondrion"/>
    <property type="evidence" value="ECO:0007669"/>
    <property type="project" value="TreeGrafter"/>
</dbReference>
<dbReference type="InterPro" id="IPR036526">
    <property type="entry name" value="C-N_Hydrolase_sf"/>
</dbReference>
<keyword evidence="5" id="KW-1185">Reference proteome</keyword>
<dbReference type="InterPro" id="IPR045254">
    <property type="entry name" value="Nit1/2_C-N_Hydrolase"/>
</dbReference>
<dbReference type="AlphaFoldDB" id="A0A139A9G3"/>
<dbReference type="PROSITE" id="PS50263">
    <property type="entry name" value="CN_HYDROLASE"/>
    <property type="match status" value="1"/>
</dbReference>
<dbReference type="GO" id="GO:0050152">
    <property type="term" value="F:omega-amidase activity"/>
    <property type="evidence" value="ECO:0007669"/>
    <property type="project" value="TreeGrafter"/>
</dbReference>
<protein>
    <submittedName>
        <fullName evidence="4">Carbon-nitrogen hydrolase</fullName>
    </submittedName>
</protein>
<dbReference type="SUPFAM" id="SSF56317">
    <property type="entry name" value="Carbon-nitrogen hydrolase"/>
    <property type="match status" value="1"/>
</dbReference>
<dbReference type="Proteomes" id="UP000070544">
    <property type="component" value="Unassembled WGS sequence"/>
</dbReference>
<dbReference type="GO" id="GO:0006541">
    <property type="term" value="P:glutamine metabolic process"/>
    <property type="evidence" value="ECO:0007669"/>
    <property type="project" value="TreeGrafter"/>
</dbReference>